<dbReference type="SUPFAM" id="SSF51735">
    <property type="entry name" value="NAD(P)-binding Rossmann-fold domains"/>
    <property type="match status" value="1"/>
</dbReference>
<proteinExistence type="inferred from homology"/>
<comment type="similarity">
    <text evidence="1">Belongs to the short-chain dehydrogenases/reductases (SDR) family.</text>
</comment>
<reference evidence="3" key="2">
    <citation type="submission" date="2020-09" db="EMBL/GenBank/DDBJ databases">
        <title>Reference genome assembly for Australian Ascochyta lentis isolate Al4.</title>
        <authorList>
            <person name="Lee R.C."/>
            <person name="Farfan-Caceres L.M."/>
            <person name="Debler J.W."/>
            <person name="Williams A.H."/>
            <person name="Henares B.M."/>
        </authorList>
    </citation>
    <scope>NUCLEOTIDE SEQUENCE</scope>
    <source>
        <strain evidence="3">Al4</strain>
    </source>
</reference>
<evidence type="ECO:0000313" key="4">
    <source>
        <dbReference type="Proteomes" id="UP000651452"/>
    </source>
</evidence>
<dbReference type="InterPro" id="IPR036291">
    <property type="entry name" value="NAD(P)-bd_dom_sf"/>
</dbReference>
<dbReference type="GO" id="GO:0016491">
    <property type="term" value="F:oxidoreductase activity"/>
    <property type="evidence" value="ECO:0007669"/>
    <property type="project" value="UniProtKB-KW"/>
</dbReference>
<evidence type="ECO:0000256" key="1">
    <source>
        <dbReference type="ARBA" id="ARBA00006484"/>
    </source>
</evidence>
<evidence type="ECO:0000313" key="3">
    <source>
        <dbReference type="EMBL" id="KAF9700693.1"/>
    </source>
</evidence>
<keyword evidence="2" id="KW-0560">Oxidoreductase</keyword>
<comment type="caution">
    <text evidence="3">The sequence shown here is derived from an EMBL/GenBank/DDBJ whole genome shotgun (WGS) entry which is preliminary data.</text>
</comment>
<organism evidence="3 4">
    <name type="scientific">Ascochyta lentis</name>
    <dbReference type="NCBI Taxonomy" id="205686"/>
    <lineage>
        <taxon>Eukaryota</taxon>
        <taxon>Fungi</taxon>
        <taxon>Dikarya</taxon>
        <taxon>Ascomycota</taxon>
        <taxon>Pezizomycotina</taxon>
        <taxon>Dothideomycetes</taxon>
        <taxon>Pleosporomycetidae</taxon>
        <taxon>Pleosporales</taxon>
        <taxon>Pleosporineae</taxon>
        <taxon>Didymellaceae</taxon>
        <taxon>Ascochyta</taxon>
    </lineage>
</organism>
<accession>A0A8H7JCU7</accession>
<name>A0A8H7JCU7_9PLEO</name>
<dbReference type="Proteomes" id="UP000651452">
    <property type="component" value="Unassembled WGS sequence"/>
</dbReference>
<dbReference type="PANTHER" id="PTHR24320">
    <property type="entry name" value="RETINOL DEHYDROGENASE"/>
    <property type="match status" value="1"/>
</dbReference>
<keyword evidence="4" id="KW-1185">Reference proteome</keyword>
<dbReference type="EMBL" id="RZGK01000003">
    <property type="protein sequence ID" value="KAF9700693.1"/>
    <property type="molecule type" value="Genomic_DNA"/>
</dbReference>
<dbReference type="AlphaFoldDB" id="A0A8H7JCU7"/>
<gene>
    <name evidence="3" type="ORF">EKO04_001824</name>
</gene>
<evidence type="ECO:0000256" key="2">
    <source>
        <dbReference type="ARBA" id="ARBA00023002"/>
    </source>
</evidence>
<protein>
    <submittedName>
        <fullName evidence="3">Uncharacterized protein</fullName>
    </submittedName>
</protein>
<dbReference type="PANTHER" id="PTHR24320:SF154">
    <property type="entry name" value="OXIDOREDUCTASE, SHORT-CHAIN DEHYDROGENASE_REDUCTASE FAMILY (AFU_ORTHOLOGUE AFUA_2G04560)"/>
    <property type="match status" value="1"/>
</dbReference>
<dbReference type="OrthoDB" id="191139at2759"/>
<reference evidence="3" key="1">
    <citation type="submission" date="2018-12" db="EMBL/GenBank/DDBJ databases">
        <authorList>
            <person name="Syme R.A."/>
            <person name="Farfan-Caceres L."/>
            <person name="Lichtenzveig J."/>
        </authorList>
    </citation>
    <scope>NUCLEOTIDE SEQUENCE</scope>
    <source>
        <strain evidence="3">Al4</strain>
    </source>
</reference>
<sequence length="190" mass="21178">MLTKQLLPYLLHATKTPGADVRVVTNSSEGYEFHRMIKGGIAFDELQSGSPMSRILLGPWVRYGQSKLANILFASELGRRYPEIMSISVHPGVVKTPMLDGLSGFNWLFNNVGMRLNGITAVEPHQGAWNQLWCAAGATREELVNGDFYKPVGVDFTEQLTPLARDEGLAKRLWDWTDEILVKSEDQTGN</sequence>
<dbReference type="Gene3D" id="3.40.50.720">
    <property type="entry name" value="NAD(P)-binding Rossmann-like Domain"/>
    <property type="match status" value="1"/>
</dbReference>